<evidence type="ECO:0000313" key="6">
    <source>
        <dbReference type="Proteomes" id="UP000621560"/>
    </source>
</evidence>
<dbReference type="SUPFAM" id="SSF52540">
    <property type="entry name" value="P-loop containing nucleoside triphosphate hydrolases"/>
    <property type="match status" value="1"/>
</dbReference>
<dbReference type="GO" id="GO:0016887">
    <property type="term" value="F:ATP hydrolysis activity"/>
    <property type="evidence" value="ECO:0007669"/>
    <property type="project" value="InterPro"/>
</dbReference>
<dbReference type="InterPro" id="IPR003593">
    <property type="entry name" value="AAA+_ATPase"/>
</dbReference>
<evidence type="ECO:0000259" key="4">
    <source>
        <dbReference type="PROSITE" id="PS50893"/>
    </source>
</evidence>
<evidence type="ECO:0000256" key="3">
    <source>
        <dbReference type="ARBA" id="ARBA00022840"/>
    </source>
</evidence>
<reference evidence="5" key="1">
    <citation type="submission" date="2020-09" db="EMBL/GenBank/DDBJ databases">
        <title>A novel bacterium of genus Paenibacillus, isolated from South China Sea.</title>
        <authorList>
            <person name="Huang H."/>
            <person name="Mo K."/>
            <person name="Hu Y."/>
        </authorList>
    </citation>
    <scope>NUCLEOTIDE SEQUENCE</scope>
    <source>
        <strain evidence="5">IB182496</strain>
    </source>
</reference>
<dbReference type="PROSITE" id="PS00211">
    <property type="entry name" value="ABC_TRANSPORTER_1"/>
    <property type="match status" value="1"/>
</dbReference>
<dbReference type="GO" id="GO:0005524">
    <property type="term" value="F:ATP binding"/>
    <property type="evidence" value="ECO:0007669"/>
    <property type="project" value="UniProtKB-KW"/>
</dbReference>
<gene>
    <name evidence="5" type="ORF">IDH44_07115</name>
</gene>
<dbReference type="SMART" id="SM00382">
    <property type="entry name" value="AAA"/>
    <property type="match status" value="1"/>
</dbReference>
<keyword evidence="2" id="KW-0547">Nucleotide-binding</keyword>
<dbReference type="PROSITE" id="PS50893">
    <property type="entry name" value="ABC_TRANSPORTER_2"/>
    <property type="match status" value="1"/>
</dbReference>
<accession>A0A927BSY0</accession>
<name>A0A927BSY0_9BACL</name>
<dbReference type="CDD" id="cd03293">
    <property type="entry name" value="ABC_NrtD_SsuB_transporters"/>
    <property type="match status" value="1"/>
</dbReference>
<comment type="caution">
    <text evidence="5">The sequence shown here is derived from an EMBL/GenBank/DDBJ whole genome shotgun (WGS) entry which is preliminary data.</text>
</comment>
<dbReference type="InterPro" id="IPR017871">
    <property type="entry name" value="ABC_transporter-like_CS"/>
</dbReference>
<dbReference type="Proteomes" id="UP000621560">
    <property type="component" value="Unassembled WGS sequence"/>
</dbReference>
<dbReference type="PANTHER" id="PTHR42788:SF21">
    <property type="entry name" value="ABC TRANSPORTER ATP-BINDING PROTEIN"/>
    <property type="match status" value="1"/>
</dbReference>
<dbReference type="InterPro" id="IPR003439">
    <property type="entry name" value="ABC_transporter-like_ATP-bd"/>
</dbReference>
<protein>
    <submittedName>
        <fullName evidence="5">ABC transporter ATP-binding protein</fullName>
    </submittedName>
</protein>
<dbReference type="RefSeq" id="WP_190916098.1">
    <property type="nucleotide sequence ID" value="NZ_JACXIZ010000013.1"/>
</dbReference>
<proteinExistence type="predicted"/>
<dbReference type="InterPro" id="IPR050166">
    <property type="entry name" value="ABC_transporter_ATP-bind"/>
</dbReference>
<dbReference type="Pfam" id="PF00005">
    <property type="entry name" value="ABC_tran"/>
    <property type="match status" value="1"/>
</dbReference>
<evidence type="ECO:0000313" key="5">
    <source>
        <dbReference type="EMBL" id="MBD2844954.1"/>
    </source>
</evidence>
<organism evidence="5 6">
    <name type="scientific">Paenibacillus sabuli</name>
    <dbReference type="NCBI Taxonomy" id="2772509"/>
    <lineage>
        <taxon>Bacteria</taxon>
        <taxon>Bacillati</taxon>
        <taxon>Bacillota</taxon>
        <taxon>Bacilli</taxon>
        <taxon>Bacillales</taxon>
        <taxon>Paenibacillaceae</taxon>
        <taxon>Paenibacillus</taxon>
    </lineage>
</organism>
<sequence>MAQIELHDVGLSYFTPKQETEALRGIQATIEQGEFISIVGPSGCGKSTLLSLVSGMVRPTSGQVLIDGEPVAGTSPKVGYMLQHDHLFEWRDVLSNLLLGAQVRKMDLARAERKALELLERYGLGGFAHHHPAQLSGGMRQRVALIRTLVTEPDILLLDEPFSALDYQTRLTLADEIHSIIKDQHKTAILVTHDISEAICMADRVMVMSRRPSTISSIYPMRFGGDELTPWRKREASSYNTYFNTIWRELEGHVVSAG</sequence>
<keyword evidence="6" id="KW-1185">Reference proteome</keyword>
<evidence type="ECO:0000256" key="1">
    <source>
        <dbReference type="ARBA" id="ARBA00022448"/>
    </source>
</evidence>
<dbReference type="AlphaFoldDB" id="A0A927BSY0"/>
<keyword evidence="3 5" id="KW-0067">ATP-binding</keyword>
<dbReference type="Gene3D" id="3.40.50.300">
    <property type="entry name" value="P-loop containing nucleotide triphosphate hydrolases"/>
    <property type="match status" value="1"/>
</dbReference>
<keyword evidence="1" id="KW-0813">Transport</keyword>
<evidence type="ECO:0000256" key="2">
    <source>
        <dbReference type="ARBA" id="ARBA00022741"/>
    </source>
</evidence>
<feature type="domain" description="ABC transporter" evidence="4">
    <location>
        <begin position="4"/>
        <end position="235"/>
    </location>
</feature>
<dbReference type="InterPro" id="IPR027417">
    <property type="entry name" value="P-loop_NTPase"/>
</dbReference>
<dbReference type="PANTHER" id="PTHR42788">
    <property type="entry name" value="TAURINE IMPORT ATP-BINDING PROTEIN-RELATED"/>
    <property type="match status" value="1"/>
</dbReference>
<dbReference type="EMBL" id="JACXIZ010000013">
    <property type="protein sequence ID" value="MBD2844954.1"/>
    <property type="molecule type" value="Genomic_DNA"/>
</dbReference>